<sequence>MAAANAPITMKEVLTVSLFALSCALSAQFTVADHLPSLGISPQFITFTHVTMESDKYLCVRETAPQNSVVIIDMNMPMQPLRRPITADSALMNPNTRILALKEVQVAIAPQEPSGNVQSKIVLFHAQLPGTTQDHLQIFNIEMKAKMKSYQMPEQIVFWKWITPKMLGLVTQTSVYHWSIEGDSEPVKMFERTANLVNNQIINYRCDPSEKWLVLIGIAPGSPESDPLLWLGPQECLNPVGKSAELVLEHVTVDSMPSMHFDEFLDGLLAHTTPKDKEVGGHVSKSPAHLQIRLFKFKRPCVSGVGVLLVKEICCGRKSYGEGLGRRKEDGSQEW</sequence>
<name>A0A438J2K4_VITVI</name>
<feature type="signal peptide" evidence="1">
    <location>
        <begin position="1"/>
        <end position="32"/>
    </location>
</feature>
<dbReference type="Gene3D" id="2.130.10.110">
    <property type="entry name" value="Clathrin heavy-chain terminal domain"/>
    <property type="match status" value="1"/>
</dbReference>
<dbReference type="Pfam" id="PF01394">
    <property type="entry name" value="Clathrin_propel"/>
    <property type="match status" value="1"/>
</dbReference>
<dbReference type="PANTHER" id="PTHR10292:SF34">
    <property type="entry name" value="CLATHRIN HEAVY CHAIN 1-RELATED"/>
    <property type="match status" value="1"/>
</dbReference>
<feature type="chain" id="PRO_5019502435" evidence="1">
    <location>
        <begin position="33"/>
        <end position="335"/>
    </location>
</feature>
<evidence type="ECO:0000256" key="1">
    <source>
        <dbReference type="SAM" id="SignalP"/>
    </source>
</evidence>
<dbReference type="PANTHER" id="PTHR10292">
    <property type="entry name" value="CLATHRIN HEAVY CHAIN RELATED"/>
    <property type="match status" value="1"/>
</dbReference>
<keyword evidence="1" id="KW-0732">Signal</keyword>
<dbReference type="SUPFAM" id="SSF50989">
    <property type="entry name" value="Clathrin heavy-chain terminal domain"/>
    <property type="match status" value="1"/>
</dbReference>
<dbReference type="GO" id="GO:0030130">
    <property type="term" value="C:clathrin coat of trans-Golgi network vesicle"/>
    <property type="evidence" value="ECO:0007669"/>
    <property type="project" value="InterPro"/>
</dbReference>
<reference evidence="2 3" key="1">
    <citation type="journal article" date="2018" name="PLoS Genet.">
        <title>Population sequencing reveals clonal diversity and ancestral inbreeding in the grapevine cultivar Chardonnay.</title>
        <authorList>
            <person name="Roach M.J."/>
            <person name="Johnson D.L."/>
            <person name="Bohlmann J."/>
            <person name="van Vuuren H.J."/>
            <person name="Jones S.J."/>
            <person name="Pretorius I.S."/>
            <person name="Schmidt S.A."/>
            <person name="Borneman A.R."/>
        </authorList>
    </citation>
    <scope>NUCLEOTIDE SEQUENCE [LARGE SCALE GENOMIC DNA]</scope>
    <source>
        <strain evidence="3">cv. Chardonnay</strain>
        <tissue evidence="2">Leaf</tissue>
    </source>
</reference>
<dbReference type="GO" id="GO:0030132">
    <property type="term" value="C:clathrin coat of coated pit"/>
    <property type="evidence" value="ECO:0007669"/>
    <property type="project" value="InterPro"/>
</dbReference>
<evidence type="ECO:0000313" key="2">
    <source>
        <dbReference type="EMBL" id="RVX03193.1"/>
    </source>
</evidence>
<proteinExistence type="predicted"/>
<dbReference type="GO" id="GO:0005198">
    <property type="term" value="F:structural molecule activity"/>
    <property type="evidence" value="ECO:0007669"/>
    <property type="project" value="InterPro"/>
</dbReference>
<dbReference type="InterPro" id="IPR022365">
    <property type="entry name" value="Clathrin_H-chain_propeller_rpt"/>
</dbReference>
<dbReference type="EMBL" id="QGNW01000067">
    <property type="protein sequence ID" value="RVX03193.1"/>
    <property type="molecule type" value="Genomic_DNA"/>
</dbReference>
<protein>
    <submittedName>
        <fullName evidence="2">Clathrin heavy chain 2</fullName>
    </submittedName>
</protein>
<dbReference type="GO" id="GO:0006886">
    <property type="term" value="P:intracellular protein transport"/>
    <property type="evidence" value="ECO:0007669"/>
    <property type="project" value="InterPro"/>
</dbReference>
<dbReference type="AlphaFoldDB" id="A0A438J2K4"/>
<dbReference type="GO" id="GO:0016192">
    <property type="term" value="P:vesicle-mediated transport"/>
    <property type="evidence" value="ECO:0007669"/>
    <property type="project" value="InterPro"/>
</dbReference>
<comment type="caution">
    <text evidence="2">The sequence shown here is derived from an EMBL/GenBank/DDBJ whole genome shotgun (WGS) entry which is preliminary data.</text>
</comment>
<dbReference type="Proteomes" id="UP000288805">
    <property type="component" value="Unassembled WGS sequence"/>
</dbReference>
<evidence type="ECO:0000313" key="3">
    <source>
        <dbReference type="Proteomes" id="UP000288805"/>
    </source>
</evidence>
<dbReference type="InterPro" id="IPR016025">
    <property type="entry name" value="Clathrin_H-chain_N"/>
</dbReference>
<gene>
    <name evidence="2" type="primary">CHC2_0</name>
    <name evidence="2" type="ORF">CK203_016772</name>
</gene>
<accession>A0A438J2K4</accession>
<organism evidence="2 3">
    <name type="scientific">Vitis vinifera</name>
    <name type="common">Grape</name>
    <dbReference type="NCBI Taxonomy" id="29760"/>
    <lineage>
        <taxon>Eukaryota</taxon>
        <taxon>Viridiplantae</taxon>
        <taxon>Streptophyta</taxon>
        <taxon>Embryophyta</taxon>
        <taxon>Tracheophyta</taxon>
        <taxon>Spermatophyta</taxon>
        <taxon>Magnoliopsida</taxon>
        <taxon>eudicotyledons</taxon>
        <taxon>Gunneridae</taxon>
        <taxon>Pentapetalae</taxon>
        <taxon>rosids</taxon>
        <taxon>Vitales</taxon>
        <taxon>Vitaceae</taxon>
        <taxon>Viteae</taxon>
        <taxon>Vitis</taxon>
    </lineage>
</organism>